<accession>A0ABQ6EZB6</accession>
<dbReference type="EMBL" id="BSPW01000044">
    <property type="protein sequence ID" value="GLT18548.1"/>
    <property type="molecule type" value="Genomic_DNA"/>
</dbReference>
<comment type="caution">
    <text evidence="3">The sequence shown here is derived from an EMBL/GenBank/DDBJ whole genome shotgun (WGS) entry which is preliminary data.</text>
</comment>
<evidence type="ECO:0000313" key="3">
    <source>
        <dbReference type="EMBL" id="GLT18548.1"/>
    </source>
</evidence>
<keyword evidence="4" id="KW-1185">Reference proteome</keyword>
<comment type="similarity">
    <text evidence="1">Belongs to the cyt1/cyt2 endotoxin family.</text>
</comment>
<proteinExistence type="inferred from homology"/>
<name>A0ABQ6EZB6_9VIBR</name>
<dbReference type="InterPro" id="IPR035918">
    <property type="entry name" value="CytB_endotoxin-like_sf"/>
</dbReference>
<protein>
    <recommendedName>
        <fullName evidence="5">Delta-endotoxin CytB</fullName>
    </recommendedName>
</protein>
<dbReference type="RefSeq" id="WP_284192422.1">
    <property type="nucleotide sequence ID" value="NZ_BSPW01000044.1"/>
</dbReference>
<dbReference type="SUPFAM" id="SSF55676">
    <property type="entry name" value="CytB endotoxin-like"/>
    <property type="match status" value="1"/>
</dbReference>
<dbReference type="Proteomes" id="UP001157138">
    <property type="component" value="Unassembled WGS sequence"/>
</dbReference>
<dbReference type="Pfam" id="PF01338">
    <property type="entry name" value="Bac_thur_toxin"/>
    <property type="match status" value="1"/>
</dbReference>
<evidence type="ECO:0000256" key="1">
    <source>
        <dbReference type="ARBA" id="ARBA00009676"/>
    </source>
</evidence>
<evidence type="ECO:0000256" key="2">
    <source>
        <dbReference type="ARBA" id="ARBA00022969"/>
    </source>
</evidence>
<gene>
    <name evidence="3" type="ORF">GCM10007938_23270</name>
</gene>
<evidence type="ECO:0008006" key="5">
    <source>
        <dbReference type="Google" id="ProtNLM"/>
    </source>
</evidence>
<sequence length="211" mass="23681">MTFDSVVVLDSNDVIKKAGESKLNFNTLFQVPAANVHQAIEMAQVFQDAINGETLEFNFDQALQLVKEHQEMAIIGTVNQSIVKQNNQVSAMVDDVMKLLDTVVGVYLDKSTPTYEKFQNTIEQGFTNLNAQKESSWIFWNKESEHKTTYTYNILFAVANRETGSVMAAAPIGLTITVDVDKEQVLWITTKDRHNYSVNVKSITVVEALKP</sequence>
<dbReference type="InterPro" id="IPR001615">
    <property type="entry name" value="Endotoxin_CytB"/>
</dbReference>
<evidence type="ECO:0000313" key="4">
    <source>
        <dbReference type="Proteomes" id="UP001157138"/>
    </source>
</evidence>
<reference evidence="4" key="1">
    <citation type="journal article" date="2019" name="Int. J. Syst. Evol. Microbiol.">
        <title>The Global Catalogue of Microorganisms (GCM) 10K type strain sequencing project: providing services to taxonomists for standard genome sequencing and annotation.</title>
        <authorList>
            <consortium name="The Broad Institute Genomics Platform"/>
            <consortium name="The Broad Institute Genome Sequencing Center for Infectious Disease"/>
            <person name="Wu L."/>
            <person name="Ma J."/>
        </authorList>
    </citation>
    <scope>NUCLEOTIDE SEQUENCE [LARGE SCALE GENOMIC DNA]</scope>
    <source>
        <strain evidence="4">NBRC 108723</strain>
    </source>
</reference>
<organism evidence="3 4">
    <name type="scientific">Vibrio zhanjiangensis</name>
    <dbReference type="NCBI Taxonomy" id="1046128"/>
    <lineage>
        <taxon>Bacteria</taxon>
        <taxon>Pseudomonadati</taxon>
        <taxon>Pseudomonadota</taxon>
        <taxon>Gammaproteobacteria</taxon>
        <taxon>Vibrionales</taxon>
        <taxon>Vibrionaceae</taxon>
        <taxon>Vibrio</taxon>
    </lineage>
</organism>
<dbReference type="Gene3D" id="3.40.198.10">
    <property type="entry name" value="Delta-endotoxin CytB-like"/>
    <property type="match status" value="1"/>
</dbReference>
<keyword evidence="2" id="KW-0749">Sporulation</keyword>